<accession>A0ABS7T235</accession>
<dbReference type="SUPFAM" id="SSF56784">
    <property type="entry name" value="HAD-like"/>
    <property type="match status" value="1"/>
</dbReference>
<sequence>MDLALFDFDGTITTGETFPAFIRSAVPPERLRWGGALLAPMVAGYRLGLVPGTTVRAAIVRVGLTGLPLAELQARGEAFARDVLPCGLRADAMQRIEWHRNRGDTVAVVSGALDVYLQPWCDAHGLPLLCSTLQHRDGRLTGRFEGAQCVLGEKARRVRHAFDLSRFERIHAYGDTPEDRALLAMAHERWYRGHRQAPDAT</sequence>
<dbReference type="InterPro" id="IPR050582">
    <property type="entry name" value="HAD-like_SerB"/>
</dbReference>
<dbReference type="InterPro" id="IPR036412">
    <property type="entry name" value="HAD-like_sf"/>
</dbReference>
<dbReference type="Proteomes" id="UP001430954">
    <property type="component" value="Unassembled WGS sequence"/>
</dbReference>
<gene>
    <name evidence="1" type="ORF">K6753_00140</name>
</gene>
<name>A0ABS7T235_9GAMM</name>
<dbReference type="Gene3D" id="1.20.1440.100">
    <property type="entry name" value="SG protein - dephosphorylation function"/>
    <property type="match status" value="1"/>
</dbReference>
<evidence type="ECO:0000313" key="2">
    <source>
        <dbReference type="Proteomes" id="UP001430954"/>
    </source>
</evidence>
<dbReference type="Pfam" id="PF12710">
    <property type="entry name" value="HAD"/>
    <property type="match status" value="1"/>
</dbReference>
<keyword evidence="1" id="KW-0378">Hydrolase</keyword>
<proteinExistence type="predicted"/>
<dbReference type="InterPro" id="IPR006385">
    <property type="entry name" value="HAD_hydro_SerB1"/>
</dbReference>
<evidence type="ECO:0000313" key="1">
    <source>
        <dbReference type="EMBL" id="MBZ4037941.1"/>
    </source>
</evidence>
<dbReference type="Gene3D" id="3.40.50.1000">
    <property type="entry name" value="HAD superfamily/HAD-like"/>
    <property type="match status" value="1"/>
</dbReference>
<organism evidence="1 2">
    <name type="scientific">Novilysobacter selenitireducens</name>
    <dbReference type="NCBI Taxonomy" id="2872639"/>
    <lineage>
        <taxon>Bacteria</taxon>
        <taxon>Pseudomonadati</taxon>
        <taxon>Pseudomonadota</taxon>
        <taxon>Gammaproteobacteria</taxon>
        <taxon>Lysobacterales</taxon>
        <taxon>Lysobacteraceae</taxon>
        <taxon>Novilysobacter</taxon>
    </lineage>
</organism>
<dbReference type="GO" id="GO:0016787">
    <property type="term" value="F:hydrolase activity"/>
    <property type="evidence" value="ECO:0007669"/>
    <property type="project" value="UniProtKB-KW"/>
</dbReference>
<dbReference type="PANTHER" id="PTHR43344:SF14">
    <property type="entry name" value="HAD-IB FAMILY HYDROLASE"/>
    <property type="match status" value="1"/>
</dbReference>
<dbReference type="EMBL" id="JAINZW010000001">
    <property type="protein sequence ID" value="MBZ4037941.1"/>
    <property type="molecule type" value="Genomic_DNA"/>
</dbReference>
<comment type="caution">
    <text evidence="1">The sequence shown here is derived from an EMBL/GenBank/DDBJ whole genome shotgun (WGS) entry which is preliminary data.</text>
</comment>
<reference evidence="1 2" key="1">
    <citation type="submission" date="2021-09" db="EMBL/GenBank/DDBJ databases">
        <title>Lysobacter sp. 13A isolated from the river sediment.</title>
        <authorList>
            <person name="Liu H."/>
            <person name="Li S."/>
            <person name="Mao S."/>
        </authorList>
    </citation>
    <scope>NUCLEOTIDE SEQUENCE [LARGE SCALE GENOMIC DNA]</scope>
    <source>
        <strain evidence="1 2">13A</strain>
    </source>
</reference>
<dbReference type="RefSeq" id="WP_223674166.1">
    <property type="nucleotide sequence ID" value="NZ_JAINZW010000001.1"/>
</dbReference>
<keyword evidence="2" id="KW-1185">Reference proteome</keyword>
<dbReference type="NCBIfam" id="TIGR01488">
    <property type="entry name" value="HAD-SF-IB"/>
    <property type="match status" value="1"/>
</dbReference>
<dbReference type="PANTHER" id="PTHR43344">
    <property type="entry name" value="PHOSPHOSERINE PHOSPHATASE"/>
    <property type="match status" value="1"/>
</dbReference>
<dbReference type="InterPro" id="IPR023214">
    <property type="entry name" value="HAD_sf"/>
</dbReference>
<protein>
    <submittedName>
        <fullName evidence="1">HAD-IB family hydrolase</fullName>
    </submittedName>
</protein>
<dbReference type="NCBIfam" id="TIGR01490">
    <property type="entry name" value="HAD-SF-IB-hyp1"/>
    <property type="match status" value="1"/>
</dbReference>
<dbReference type="CDD" id="cd02612">
    <property type="entry name" value="HAD_PGPPase"/>
    <property type="match status" value="1"/>
</dbReference>